<keyword evidence="2" id="KW-0732">Signal</keyword>
<evidence type="ECO:0000256" key="2">
    <source>
        <dbReference type="SAM" id="SignalP"/>
    </source>
</evidence>
<dbReference type="Proteomes" id="UP000695000">
    <property type="component" value="Unplaced"/>
</dbReference>
<gene>
    <name evidence="4" type="primary">LOC108557794</name>
</gene>
<protein>
    <submittedName>
        <fullName evidence="4">Uncharacterized protein LOC108557794</fullName>
    </submittedName>
</protein>
<feature type="signal peptide" evidence="2">
    <location>
        <begin position="1"/>
        <end position="24"/>
    </location>
</feature>
<dbReference type="RefSeq" id="XP_017769943.1">
    <property type="nucleotide sequence ID" value="XM_017914454.1"/>
</dbReference>
<organism evidence="3 4">
    <name type="scientific">Nicrophorus vespilloides</name>
    <name type="common">Boreal carrion beetle</name>
    <dbReference type="NCBI Taxonomy" id="110193"/>
    <lineage>
        <taxon>Eukaryota</taxon>
        <taxon>Metazoa</taxon>
        <taxon>Ecdysozoa</taxon>
        <taxon>Arthropoda</taxon>
        <taxon>Hexapoda</taxon>
        <taxon>Insecta</taxon>
        <taxon>Pterygota</taxon>
        <taxon>Neoptera</taxon>
        <taxon>Endopterygota</taxon>
        <taxon>Coleoptera</taxon>
        <taxon>Polyphaga</taxon>
        <taxon>Staphyliniformia</taxon>
        <taxon>Silphidae</taxon>
        <taxon>Nicrophorinae</taxon>
        <taxon>Nicrophorus</taxon>
    </lineage>
</organism>
<sequence length="141" mass="15904">MKAQMLNTLQVLVVLGWIITMVTAANIRECVVATDCKDKRYDCVRFICTCLPQYRSGEDDCQEVTIQVDAPETTNKTNVVGVRLRYLSKKYQSSLSESDTFIITAWVMLTAYIPLLICFCCLLSNNCYNECFGCPNAADLE</sequence>
<keyword evidence="1" id="KW-1133">Transmembrane helix</keyword>
<accession>A0ABM1M5U3</accession>
<keyword evidence="1" id="KW-0812">Transmembrane</keyword>
<keyword evidence="1" id="KW-0472">Membrane</keyword>
<feature type="transmembrane region" description="Helical" evidence="1">
    <location>
        <begin position="101"/>
        <end position="123"/>
    </location>
</feature>
<name>A0ABM1M5U3_NICVS</name>
<reference evidence="4" key="1">
    <citation type="submission" date="2025-08" db="UniProtKB">
        <authorList>
            <consortium name="RefSeq"/>
        </authorList>
    </citation>
    <scope>IDENTIFICATION</scope>
    <source>
        <tissue evidence="4">Whole Larva</tissue>
    </source>
</reference>
<evidence type="ECO:0000313" key="3">
    <source>
        <dbReference type="Proteomes" id="UP000695000"/>
    </source>
</evidence>
<evidence type="ECO:0000313" key="4">
    <source>
        <dbReference type="RefSeq" id="XP_017769943.1"/>
    </source>
</evidence>
<keyword evidence="3" id="KW-1185">Reference proteome</keyword>
<dbReference type="GeneID" id="108557794"/>
<feature type="chain" id="PRO_5047124529" evidence="2">
    <location>
        <begin position="25"/>
        <end position="141"/>
    </location>
</feature>
<proteinExistence type="predicted"/>
<evidence type="ECO:0000256" key="1">
    <source>
        <dbReference type="SAM" id="Phobius"/>
    </source>
</evidence>